<evidence type="ECO:0000313" key="12">
    <source>
        <dbReference type="Proteomes" id="UP000659654"/>
    </source>
</evidence>
<dbReference type="AlphaFoldDB" id="A0A1I7S5D7"/>
<dbReference type="EC" id="3.5.1.19" evidence="6"/>
<proteinExistence type="inferred from homology"/>
<dbReference type="WBParaSite" id="BXY_0822200.1">
    <property type="protein sequence ID" value="BXY_0822200.1"/>
    <property type="gene ID" value="BXY_0822200"/>
</dbReference>
<name>A0A1I7S5D7_BURXY</name>
<dbReference type="OrthoDB" id="167809at2759"/>
<organism evidence="11 13">
    <name type="scientific">Bursaphelenchus xylophilus</name>
    <name type="common">Pinewood nematode worm</name>
    <name type="synonym">Aphelenchoides xylophilus</name>
    <dbReference type="NCBI Taxonomy" id="6326"/>
    <lineage>
        <taxon>Eukaryota</taxon>
        <taxon>Metazoa</taxon>
        <taxon>Ecdysozoa</taxon>
        <taxon>Nematoda</taxon>
        <taxon>Chromadorea</taxon>
        <taxon>Rhabditida</taxon>
        <taxon>Tylenchina</taxon>
        <taxon>Tylenchomorpha</taxon>
        <taxon>Aphelenchoidea</taxon>
        <taxon>Aphelenchoididae</taxon>
        <taxon>Bursaphelenchus</taxon>
    </lineage>
</organism>
<dbReference type="Pfam" id="PF00857">
    <property type="entry name" value="Isochorismatase"/>
    <property type="match status" value="1"/>
</dbReference>
<evidence type="ECO:0000256" key="3">
    <source>
        <dbReference type="ARBA" id="ARBA00022723"/>
    </source>
</evidence>
<evidence type="ECO:0000256" key="1">
    <source>
        <dbReference type="ARBA" id="ARBA00006336"/>
    </source>
</evidence>
<keyword evidence="12" id="KW-1185">Reference proteome</keyword>
<feature type="compositionally biased region" description="Polar residues" evidence="8">
    <location>
        <begin position="372"/>
        <end position="382"/>
    </location>
</feature>
<protein>
    <recommendedName>
        <fullName evidence="6">nicotinamidase</fullName>
        <ecNumber evidence="6">3.5.1.19</ecNumber>
    </recommendedName>
    <alternativeName>
        <fullName evidence="7">Nicotinamide deamidase</fullName>
    </alternativeName>
</protein>
<evidence type="ECO:0000313" key="10">
    <source>
        <dbReference type="EMBL" id="CAD5227607.1"/>
    </source>
</evidence>
<evidence type="ECO:0000256" key="4">
    <source>
        <dbReference type="ARBA" id="ARBA00022801"/>
    </source>
</evidence>
<evidence type="ECO:0000313" key="11">
    <source>
        <dbReference type="Proteomes" id="UP000095284"/>
    </source>
</evidence>
<evidence type="ECO:0000256" key="8">
    <source>
        <dbReference type="SAM" id="MobiDB-lite"/>
    </source>
</evidence>
<accession>A0A1I7S5D7</accession>
<dbReference type="InterPro" id="IPR052347">
    <property type="entry name" value="Isochorismatase_Nicotinamidase"/>
</dbReference>
<comment type="similarity">
    <text evidence="1">Belongs to the isochorismatase family.</text>
</comment>
<keyword evidence="4" id="KW-0378">Hydrolase</keyword>
<evidence type="ECO:0000256" key="7">
    <source>
        <dbReference type="ARBA" id="ARBA00043224"/>
    </source>
</evidence>
<keyword evidence="2" id="KW-0662">Pyridine nucleotide biosynthesis</keyword>
<keyword evidence="3" id="KW-0479">Metal-binding</keyword>
<dbReference type="InterPro" id="IPR036380">
    <property type="entry name" value="Isochorismatase-like_sf"/>
</dbReference>
<dbReference type="InterPro" id="IPR011992">
    <property type="entry name" value="EF-hand-dom_pair"/>
</dbReference>
<sequence length="382" mass="43664">MVELKKRVERIPENQKFEEFAEFLRSLIADEQPNEESLRRVFNVFDKDADGVLNEKESRKANAKLVDQINGLKSAFVLVDFQNDFVDGSLGIKHGRARQDPYDAIPKINSLLDRHNDFDMIVYTLDWHPQNHISFYEHCRNNDRTLQKFDRLRKLKPFDIVSFENPPLRQVLYPSHCMIDSWGAALHDDIKRVEPAKYVTKGSDVYVDSYSGFADNTGQKKTELEGILKEEAINALFVCGVSLDICVASTARDAAKLKFFTCIIEDCSKGLSEDQIKKTRDELRGRNVPYVTSEVVNKFLDDGKIPWLWICHMVGLGERRHRRHKHRHPSQSRSSSEASGEEGEVLIKGHGPTRELLSDSGLNEVSRKSLSDENGNENGDKD</sequence>
<dbReference type="GO" id="GO:0005509">
    <property type="term" value="F:calcium ion binding"/>
    <property type="evidence" value="ECO:0007669"/>
    <property type="project" value="InterPro"/>
</dbReference>
<evidence type="ECO:0000256" key="6">
    <source>
        <dbReference type="ARBA" id="ARBA00039017"/>
    </source>
</evidence>
<dbReference type="PANTHER" id="PTHR11080:SF2">
    <property type="entry name" value="LD05707P"/>
    <property type="match status" value="1"/>
</dbReference>
<feature type="region of interest" description="Disordered" evidence="8">
    <location>
        <begin position="321"/>
        <end position="382"/>
    </location>
</feature>
<comment type="pathway">
    <text evidence="5">Cofactor biosynthesis; nicotinate biosynthesis; nicotinate from nicotinamide: step 1/1.</text>
</comment>
<dbReference type="eggNOG" id="KOG4003">
    <property type="taxonomic scope" value="Eukaryota"/>
</dbReference>
<reference evidence="10" key="2">
    <citation type="submission" date="2020-09" db="EMBL/GenBank/DDBJ databases">
        <authorList>
            <person name="Kikuchi T."/>
        </authorList>
    </citation>
    <scope>NUCLEOTIDE SEQUENCE</scope>
    <source>
        <strain evidence="10">Ka4C1</strain>
    </source>
</reference>
<dbReference type="GO" id="GO:0008936">
    <property type="term" value="F:nicotinamidase activity"/>
    <property type="evidence" value="ECO:0007669"/>
    <property type="project" value="UniProtKB-EC"/>
</dbReference>
<evidence type="ECO:0000259" key="9">
    <source>
        <dbReference type="PROSITE" id="PS50222"/>
    </source>
</evidence>
<dbReference type="EMBL" id="CAJFDI010000004">
    <property type="protein sequence ID" value="CAD5227607.1"/>
    <property type="molecule type" value="Genomic_DNA"/>
</dbReference>
<dbReference type="Gene3D" id="1.10.238.10">
    <property type="entry name" value="EF-hand"/>
    <property type="match status" value="1"/>
</dbReference>
<dbReference type="InterPro" id="IPR002048">
    <property type="entry name" value="EF_hand_dom"/>
</dbReference>
<dbReference type="SUPFAM" id="SSF52499">
    <property type="entry name" value="Isochorismatase-like hydrolases"/>
    <property type="match status" value="1"/>
</dbReference>
<feature type="domain" description="EF-hand" evidence="9">
    <location>
        <begin position="33"/>
        <end position="68"/>
    </location>
</feature>
<gene>
    <name evidence="10" type="ORF">BXYJ_LOCUS10034</name>
</gene>
<dbReference type="SMR" id="A0A1I7S5D7"/>
<dbReference type="PROSITE" id="PS50222">
    <property type="entry name" value="EF_HAND_2"/>
    <property type="match status" value="1"/>
</dbReference>
<dbReference type="EMBL" id="CAJFCV020000004">
    <property type="protein sequence ID" value="CAG9117963.1"/>
    <property type="molecule type" value="Genomic_DNA"/>
</dbReference>
<reference evidence="13" key="1">
    <citation type="submission" date="2016-11" db="UniProtKB">
        <authorList>
            <consortium name="WormBaseParasite"/>
        </authorList>
    </citation>
    <scope>IDENTIFICATION</scope>
</reference>
<dbReference type="GO" id="GO:0019363">
    <property type="term" value="P:pyridine nucleotide biosynthetic process"/>
    <property type="evidence" value="ECO:0007669"/>
    <property type="project" value="UniProtKB-KW"/>
</dbReference>
<dbReference type="Proteomes" id="UP000659654">
    <property type="component" value="Unassembled WGS sequence"/>
</dbReference>
<dbReference type="SUPFAM" id="SSF47473">
    <property type="entry name" value="EF-hand"/>
    <property type="match status" value="1"/>
</dbReference>
<evidence type="ECO:0000256" key="2">
    <source>
        <dbReference type="ARBA" id="ARBA00022642"/>
    </source>
</evidence>
<dbReference type="Proteomes" id="UP000095284">
    <property type="component" value="Unplaced"/>
</dbReference>
<dbReference type="InterPro" id="IPR000868">
    <property type="entry name" value="Isochorismatase-like_dom"/>
</dbReference>
<dbReference type="PANTHER" id="PTHR11080">
    <property type="entry name" value="PYRAZINAMIDASE/NICOTINAMIDASE"/>
    <property type="match status" value="1"/>
</dbReference>
<evidence type="ECO:0000313" key="13">
    <source>
        <dbReference type="WBParaSite" id="BXY_0822200.1"/>
    </source>
</evidence>
<dbReference type="Gene3D" id="3.40.50.850">
    <property type="entry name" value="Isochorismatase-like"/>
    <property type="match status" value="1"/>
</dbReference>
<dbReference type="Proteomes" id="UP000582659">
    <property type="component" value="Unassembled WGS sequence"/>
</dbReference>
<evidence type="ECO:0000256" key="5">
    <source>
        <dbReference type="ARBA" id="ARBA00037900"/>
    </source>
</evidence>
<feature type="compositionally biased region" description="Basic residues" evidence="8">
    <location>
        <begin position="321"/>
        <end position="330"/>
    </location>
</feature>